<sequence>MKLTFRHYVLLYLLQKCNGDRSVNAIFHILQGKRSSQTIQDVKWYGVTPFFSMLTNWRASSFEKEANALKGHYFTENSRKQASLTTKGEEVVTAFLSKYEWPHYFQGFKHGQAAPVFWKRLALFVQCLSFSIHNERSFLPVFDDVSVQQWLKQRWPKSKAEKKAAASQLHNELYNVLKNVPQRDAVLFTNRLSGYQCTGQTLHQAAYRLHLGEDESAFRFQAVLHDLIEHAKTTIYLSQCAAGLTQKQVLTETARKTRMYLMKGMDIDQIAKARRLKRSTIEDHVVELASEEPSFAIHSYVPVSLQSDIMKAAETTGTFRLKVIKEHLEWHNIAADYFAIRLTLAYFGGSHKHARRLPV</sequence>
<keyword evidence="3" id="KW-1185">Reference proteome</keyword>
<reference evidence="2 3" key="1">
    <citation type="submission" date="2016-10" db="EMBL/GenBank/DDBJ databases">
        <authorList>
            <person name="de Groot N.N."/>
        </authorList>
    </citation>
    <scope>NUCLEOTIDE SEQUENCE [LARGE SCALE GENOMIC DNA]</scope>
    <source>
        <strain evidence="2 3">DSM 21632</strain>
    </source>
</reference>
<evidence type="ECO:0000313" key="2">
    <source>
        <dbReference type="EMBL" id="SDH08860.1"/>
    </source>
</evidence>
<dbReference type="RefSeq" id="WP_175487344.1">
    <property type="nucleotide sequence ID" value="NZ_FNDK01000001.1"/>
</dbReference>
<dbReference type="EMBL" id="FNDK01000001">
    <property type="protein sequence ID" value="SDH08860.1"/>
    <property type="molecule type" value="Genomic_DNA"/>
</dbReference>
<proteinExistence type="predicted"/>
<dbReference type="PIRSF" id="PIRSF021350">
    <property type="entry name" value="UCP021350"/>
    <property type="match status" value="1"/>
</dbReference>
<protein>
    <submittedName>
        <fullName evidence="2">Uncharacterized protein YpbB</fullName>
    </submittedName>
</protein>
<gene>
    <name evidence="2" type="ORF">SAMN05192534_101572</name>
</gene>
<accession>A0A1G7ZL84</accession>
<organism evidence="2 3">
    <name type="scientific">Alteribacillus persepolensis</name>
    <dbReference type="NCBI Taxonomy" id="568899"/>
    <lineage>
        <taxon>Bacteria</taxon>
        <taxon>Bacillati</taxon>
        <taxon>Bacillota</taxon>
        <taxon>Bacilli</taxon>
        <taxon>Bacillales</taxon>
        <taxon>Bacillaceae</taxon>
        <taxon>Alteribacillus</taxon>
    </lineage>
</organism>
<evidence type="ECO:0000259" key="1">
    <source>
        <dbReference type="Pfam" id="PF14493"/>
    </source>
</evidence>
<dbReference type="InterPro" id="IPR029491">
    <property type="entry name" value="Helicase_HTH"/>
</dbReference>
<name>A0A1G7ZL84_9BACI</name>
<dbReference type="InterPro" id="IPR008308">
    <property type="entry name" value="YpbB-like"/>
</dbReference>
<evidence type="ECO:0000313" key="3">
    <source>
        <dbReference type="Proteomes" id="UP000199163"/>
    </source>
</evidence>
<dbReference type="Proteomes" id="UP000199163">
    <property type="component" value="Unassembled WGS sequence"/>
</dbReference>
<dbReference type="Pfam" id="PF14493">
    <property type="entry name" value="HTH_40"/>
    <property type="match status" value="1"/>
</dbReference>
<feature type="domain" description="Helicase Helix-turn-helix" evidence="1">
    <location>
        <begin position="253"/>
        <end position="343"/>
    </location>
</feature>
<dbReference type="STRING" id="568899.SAMN05192534_101572"/>
<dbReference type="AlphaFoldDB" id="A0A1G7ZL84"/>